<sequence length="331" mass="36392">MPFSDQVFLAPGGSRYKGNLHSHTTNSDGRLTPAESVAAFRAHGYDFLCLSEHDLYTDYSDAFDDEGFVILPGLEASAYLYADESESVRLRCHHMHGILGTDEMVGAAPRLFSHMERLEPIRCHGSWDGEAVAGELARRLAERGCVVTYNHPIWSRVEPDEFCGAEGYFALEIFNYDTVNESGTGYDVTYWDLMLRRGRRVLGFASDDNHNEGLFDDAFGGWVIVRAPELSRDAIVRALLAGDYYSSSGPELLSWGVEAGRVWVECSPCERVNLVAGGPVNAGGTVIAQAGTEGLTHAEFELRGGETYLRVECVDARGRTAWSNPAFADEA</sequence>
<organism evidence="2 3">
    <name type="scientific">Thermophilibacter provencensis</name>
    <dbReference type="NCBI Taxonomy" id="1852386"/>
    <lineage>
        <taxon>Bacteria</taxon>
        <taxon>Bacillati</taxon>
        <taxon>Actinomycetota</taxon>
        <taxon>Coriobacteriia</taxon>
        <taxon>Coriobacteriales</taxon>
        <taxon>Atopobiaceae</taxon>
        <taxon>Thermophilibacter</taxon>
    </lineage>
</organism>
<comment type="caution">
    <text evidence="2">The sequence shown here is derived from an EMBL/GenBank/DDBJ whole genome shotgun (WGS) entry which is preliminary data.</text>
</comment>
<protein>
    <recommendedName>
        <fullName evidence="1">Polymerase/histidinol phosphatase N-terminal domain-containing protein</fullName>
    </recommendedName>
</protein>
<reference evidence="2" key="1">
    <citation type="journal article" date="2021" name="PeerJ">
        <title>Extensive microbial diversity within the chicken gut microbiome revealed by metagenomics and culture.</title>
        <authorList>
            <person name="Gilroy R."/>
            <person name="Ravi A."/>
            <person name="Getino M."/>
            <person name="Pursley I."/>
            <person name="Horton D.L."/>
            <person name="Alikhan N.F."/>
            <person name="Baker D."/>
            <person name="Gharbi K."/>
            <person name="Hall N."/>
            <person name="Watson M."/>
            <person name="Adriaenssens E.M."/>
            <person name="Foster-Nyarko E."/>
            <person name="Jarju S."/>
            <person name="Secka A."/>
            <person name="Antonio M."/>
            <person name="Oren A."/>
            <person name="Chaudhuri R.R."/>
            <person name="La Ragione R."/>
            <person name="Hildebrand F."/>
            <person name="Pallen M.J."/>
        </authorList>
    </citation>
    <scope>NUCLEOTIDE SEQUENCE</scope>
    <source>
        <strain evidence="2">CHK124-7917</strain>
    </source>
</reference>
<dbReference type="GO" id="GO:0035312">
    <property type="term" value="F:5'-3' DNA exonuclease activity"/>
    <property type="evidence" value="ECO:0007669"/>
    <property type="project" value="TreeGrafter"/>
</dbReference>
<accession>A0A921KM92</accession>
<dbReference type="SUPFAM" id="SSF89550">
    <property type="entry name" value="PHP domain-like"/>
    <property type="match status" value="1"/>
</dbReference>
<dbReference type="EMBL" id="DYWQ01000022">
    <property type="protein sequence ID" value="HJF44456.1"/>
    <property type="molecule type" value="Genomic_DNA"/>
</dbReference>
<dbReference type="PANTHER" id="PTHR42924">
    <property type="entry name" value="EXONUCLEASE"/>
    <property type="match status" value="1"/>
</dbReference>
<dbReference type="InterPro" id="IPR003141">
    <property type="entry name" value="Pol/His_phosphatase_N"/>
</dbReference>
<feature type="domain" description="Polymerase/histidinol phosphatase N-terminal" evidence="1">
    <location>
        <begin position="18"/>
        <end position="80"/>
    </location>
</feature>
<dbReference type="InterPro" id="IPR052018">
    <property type="entry name" value="PHP_domain"/>
</dbReference>
<name>A0A921KM92_9ACTN</name>
<evidence type="ECO:0000313" key="3">
    <source>
        <dbReference type="Proteomes" id="UP000697330"/>
    </source>
</evidence>
<gene>
    <name evidence="2" type="ORF">K8U72_01515</name>
</gene>
<dbReference type="GO" id="GO:0004534">
    <property type="term" value="F:5'-3' RNA exonuclease activity"/>
    <property type="evidence" value="ECO:0007669"/>
    <property type="project" value="TreeGrafter"/>
</dbReference>
<dbReference type="Gene3D" id="3.20.20.140">
    <property type="entry name" value="Metal-dependent hydrolases"/>
    <property type="match status" value="1"/>
</dbReference>
<dbReference type="RefSeq" id="WP_274958520.1">
    <property type="nucleotide sequence ID" value="NZ_DYWQ01000022.1"/>
</dbReference>
<dbReference type="InterPro" id="IPR016195">
    <property type="entry name" value="Pol/histidinol_Pase-like"/>
</dbReference>
<proteinExistence type="predicted"/>
<evidence type="ECO:0000313" key="2">
    <source>
        <dbReference type="EMBL" id="HJF44456.1"/>
    </source>
</evidence>
<evidence type="ECO:0000259" key="1">
    <source>
        <dbReference type="SMART" id="SM00481"/>
    </source>
</evidence>
<dbReference type="SMART" id="SM00481">
    <property type="entry name" value="POLIIIAc"/>
    <property type="match status" value="1"/>
</dbReference>
<dbReference type="Proteomes" id="UP000697330">
    <property type="component" value="Unassembled WGS sequence"/>
</dbReference>
<dbReference type="AlphaFoldDB" id="A0A921KM92"/>
<dbReference type="PANTHER" id="PTHR42924:SF3">
    <property type="entry name" value="POLYMERASE_HISTIDINOL PHOSPHATASE N-TERMINAL DOMAIN-CONTAINING PROTEIN"/>
    <property type="match status" value="1"/>
</dbReference>
<reference evidence="2" key="2">
    <citation type="submission" date="2021-09" db="EMBL/GenBank/DDBJ databases">
        <authorList>
            <person name="Gilroy R."/>
        </authorList>
    </citation>
    <scope>NUCLEOTIDE SEQUENCE</scope>
    <source>
        <strain evidence="2">CHK124-7917</strain>
    </source>
</reference>